<keyword evidence="4" id="KW-1185">Reference proteome</keyword>
<comment type="caution">
    <text evidence="3">The sequence shown here is derived from an EMBL/GenBank/DDBJ whole genome shotgun (WGS) entry which is preliminary data.</text>
</comment>
<feature type="transmembrane region" description="Helical" evidence="2">
    <location>
        <begin position="83"/>
        <end position="100"/>
    </location>
</feature>
<protein>
    <submittedName>
        <fullName evidence="3">Uncharacterized protein</fullName>
    </submittedName>
</protein>
<evidence type="ECO:0000256" key="2">
    <source>
        <dbReference type="SAM" id="Phobius"/>
    </source>
</evidence>
<dbReference type="PATRIC" id="fig|264251.5.peg.201"/>
<keyword evidence="2" id="KW-1133">Transmembrane helix</keyword>
<dbReference type="RefSeq" id="WP_047230958.1">
    <property type="nucleotide sequence ID" value="NZ_JNBQ01000001.1"/>
</dbReference>
<dbReference type="AlphaFoldDB" id="A0A0H2KSF1"/>
<evidence type="ECO:0000313" key="3">
    <source>
        <dbReference type="EMBL" id="KLN36456.1"/>
    </source>
</evidence>
<reference evidence="3 4" key="1">
    <citation type="submission" date="2014-05" db="EMBL/GenBank/DDBJ databases">
        <title>Cellulosimicrobium funkei U11 genome.</title>
        <authorList>
            <person name="Hu C."/>
            <person name="Gong Y."/>
            <person name="Wan W."/>
            <person name="Jiang M."/>
        </authorList>
    </citation>
    <scope>NUCLEOTIDE SEQUENCE [LARGE SCALE GENOMIC DNA]</scope>
    <source>
        <strain evidence="3 4">U11</strain>
    </source>
</reference>
<feature type="transmembrane region" description="Helical" evidence="2">
    <location>
        <begin position="112"/>
        <end position="135"/>
    </location>
</feature>
<keyword evidence="2" id="KW-0812">Transmembrane</keyword>
<dbReference type="Proteomes" id="UP000035265">
    <property type="component" value="Unassembled WGS sequence"/>
</dbReference>
<proteinExistence type="predicted"/>
<sequence length="296" mass="30040">MTTPHRPGAEPIGDLDPGAGDGAVAGDGTVREPAPRDRRRRAGTVLAVFAAAVLATGALVPALADRLLLVGPGGALDPTVTSLAALGVAATAGVVARALLRRPGPVRVWEGAVVWVGAVATALTAVLALTGGWWIARILQALLDLAVAQAGWPLVVLVLAAVQVGAVVTRARQRQRGVAVMPFGRFWARVGCAAGALLLVGTVTGHAVRATGTDVVVARDPAGACTIVVRQSEDIFTGPVTLYSGSGSVVTRVTTIPDLVGYPLRDGRYAVGFTADGAHVQLADVTETRSALLPCG</sequence>
<evidence type="ECO:0000256" key="1">
    <source>
        <dbReference type="SAM" id="MobiDB-lite"/>
    </source>
</evidence>
<name>A0A0H2KSF1_9MICO</name>
<organism evidence="3 4">
    <name type="scientific">Cellulosimicrobium funkei</name>
    <dbReference type="NCBI Taxonomy" id="264251"/>
    <lineage>
        <taxon>Bacteria</taxon>
        <taxon>Bacillati</taxon>
        <taxon>Actinomycetota</taxon>
        <taxon>Actinomycetes</taxon>
        <taxon>Micrococcales</taxon>
        <taxon>Promicromonosporaceae</taxon>
        <taxon>Cellulosimicrobium</taxon>
    </lineage>
</organism>
<feature type="region of interest" description="Disordered" evidence="1">
    <location>
        <begin position="1"/>
        <end position="38"/>
    </location>
</feature>
<evidence type="ECO:0000313" key="4">
    <source>
        <dbReference type="Proteomes" id="UP000035265"/>
    </source>
</evidence>
<accession>A0A0H2KSF1</accession>
<feature type="transmembrane region" description="Helical" evidence="2">
    <location>
        <begin position="45"/>
        <end position="63"/>
    </location>
</feature>
<dbReference type="EMBL" id="JNBQ01000001">
    <property type="protein sequence ID" value="KLN36456.1"/>
    <property type="molecule type" value="Genomic_DNA"/>
</dbReference>
<keyword evidence="2" id="KW-0472">Membrane</keyword>
<gene>
    <name evidence="3" type="ORF">FB00_00985</name>
</gene>
<feature type="transmembrane region" description="Helical" evidence="2">
    <location>
        <begin position="147"/>
        <end position="168"/>
    </location>
</feature>